<organism evidence="9 10">
    <name type="scientific">Desulfobaculum xiamenense</name>
    <dbReference type="NCBI Taxonomy" id="995050"/>
    <lineage>
        <taxon>Bacteria</taxon>
        <taxon>Pseudomonadati</taxon>
        <taxon>Thermodesulfobacteriota</taxon>
        <taxon>Desulfovibrionia</taxon>
        <taxon>Desulfovibrionales</taxon>
        <taxon>Desulfovibrionaceae</taxon>
        <taxon>Desulfobaculum</taxon>
    </lineage>
</organism>
<feature type="domain" description="Sigma-54 factor interaction" evidence="7">
    <location>
        <begin position="147"/>
        <end position="376"/>
    </location>
</feature>
<dbReference type="SMART" id="SM00382">
    <property type="entry name" value="AAA"/>
    <property type="match status" value="1"/>
</dbReference>
<evidence type="ECO:0000256" key="5">
    <source>
        <dbReference type="ARBA" id="ARBA00023163"/>
    </source>
</evidence>
<evidence type="ECO:0000313" key="9">
    <source>
        <dbReference type="EMBL" id="NJB68297.1"/>
    </source>
</evidence>
<dbReference type="GO" id="GO:0003677">
    <property type="term" value="F:DNA binding"/>
    <property type="evidence" value="ECO:0007669"/>
    <property type="project" value="UniProtKB-KW"/>
</dbReference>
<dbReference type="GO" id="GO:0006355">
    <property type="term" value="P:regulation of DNA-templated transcription"/>
    <property type="evidence" value="ECO:0007669"/>
    <property type="project" value="InterPro"/>
</dbReference>
<dbReference type="RefSeq" id="WP_167941376.1">
    <property type="nucleotide sequence ID" value="NZ_JAATJA010000002.1"/>
</dbReference>
<dbReference type="Gene3D" id="1.10.10.60">
    <property type="entry name" value="Homeodomain-like"/>
    <property type="match status" value="1"/>
</dbReference>
<evidence type="ECO:0000256" key="6">
    <source>
        <dbReference type="PROSITE-ProRule" id="PRU00169"/>
    </source>
</evidence>
<dbReference type="PROSITE" id="PS50110">
    <property type="entry name" value="RESPONSE_REGULATORY"/>
    <property type="match status" value="1"/>
</dbReference>
<dbReference type="PROSITE" id="PS50045">
    <property type="entry name" value="SIGMA54_INTERACT_4"/>
    <property type="match status" value="1"/>
</dbReference>
<feature type="modified residue" description="4-aspartylphosphate" evidence="6">
    <location>
        <position position="51"/>
    </location>
</feature>
<evidence type="ECO:0000256" key="4">
    <source>
        <dbReference type="ARBA" id="ARBA00023125"/>
    </source>
</evidence>
<dbReference type="PANTHER" id="PTHR32071">
    <property type="entry name" value="TRANSCRIPTIONAL REGULATORY PROTEIN"/>
    <property type="match status" value="1"/>
</dbReference>
<dbReference type="SUPFAM" id="SSF52540">
    <property type="entry name" value="P-loop containing nucleoside triphosphate hydrolases"/>
    <property type="match status" value="1"/>
</dbReference>
<keyword evidence="3" id="KW-0805">Transcription regulation</keyword>
<keyword evidence="6" id="KW-0597">Phosphoprotein</keyword>
<sequence>MKRILVATNDRKTPATVSECFDSAPDLDTARDRDSMLHALDRKAYDTLFVDIDFLSLPGPDGNGFAAALSRLWEKNTHLEVVILVTPDRIREAVRAVKAGADNYLTYPVDRVEAKYVVESLYEALKLQTEVDYFRAQVGVGAHTQMVGTRTPAMREAFEKVRLVAPTISTVLLTGETGTGKGVIARLIHALSNRRQGPFVSVHCGAIPDTLIESELFGHEKGAFTSAVKRKLGRFEIAAGGTIFLDEVGTITPSAQIKLLQVLQDRVFQRVGGDVDIPMDARIIAATNIDLEELCEKGGFRKDLFYRLNVFPVNIPPLRDRREDIPMLAEFFLEKLNHMHIKDVRGIHPSVLNAFAAYAWPGNVRELENLIERAFILETSRMLTPESFPSELAANATPAASMPLDLSLPLAEFRERAKENAERHYLKELLALHRGRINRTAEAAGISTRQLRKLLTRYGIHKEEFK</sequence>
<evidence type="ECO:0000259" key="8">
    <source>
        <dbReference type="PROSITE" id="PS50110"/>
    </source>
</evidence>
<dbReference type="InterPro" id="IPR058031">
    <property type="entry name" value="AAA_lid_NorR"/>
</dbReference>
<evidence type="ECO:0000256" key="2">
    <source>
        <dbReference type="ARBA" id="ARBA00022840"/>
    </source>
</evidence>
<dbReference type="PROSITE" id="PS00676">
    <property type="entry name" value="SIGMA54_INTERACT_2"/>
    <property type="match status" value="1"/>
</dbReference>
<dbReference type="InterPro" id="IPR025944">
    <property type="entry name" value="Sigma_54_int_dom_CS"/>
</dbReference>
<keyword evidence="2" id="KW-0067">ATP-binding</keyword>
<dbReference type="PROSITE" id="PS00688">
    <property type="entry name" value="SIGMA54_INTERACT_3"/>
    <property type="match status" value="1"/>
</dbReference>
<gene>
    <name evidence="9" type="ORF">GGQ74_001970</name>
</gene>
<dbReference type="InterPro" id="IPR003593">
    <property type="entry name" value="AAA+_ATPase"/>
</dbReference>
<proteinExistence type="predicted"/>
<dbReference type="Gene3D" id="1.10.8.60">
    <property type="match status" value="1"/>
</dbReference>
<dbReference type="InterPro" id="IPR002078">
    <property type="entry name" value="Sigma_54_int"/>
</dbReference>
<dbReference type="InterPro" id="IPR025943">
    <property type="entry name" value="Sigma_54_int_dom_ATP-bd_2"/>
</dbReference>
<dbReference type="Pfam" id="PF00072">
    <property type="entry name" value="Response_reg"/>
    <property type="match status" value="1"/>
</dbReference>
<keyword evidence="5" id="KW-0804">Transcription</keyword>
<evidence type="ECO:0000313" key="10">
    <source>
        <dbReference type="Proteomes" id="UP000580856"/>
    </source>
</evidence>
<dbReference type="GO" id="GO:0000160">
    <property type="term" value="P:phosphorelay signal transduction system"/>
    <property type="evidence" value="ECO:0007669"/>
    <property type="project" value="InterPro"/>
</dbReference>
<keyword evidence="4 9" id="KW-0238">DNA-binding</keyword>
<accession>A0A846QM85</accession>
<dbReference type="Pfam" id="PF25601">
    <property type="entry name" value="AAA_lid_14"/>
    <property type="match status" value="1"/>
</dbReference>
<reference evidence="9 10" key="1">
    <citation type="submission" date="2020-03" db="EMBL/GenBank/DDBJ databases">
        <title>Genomic Encyclopedia of Type Strains, Phase IV (KMG-IV): sequencing the most valuable type-strain genomes for metagenomic binning, comparative biology and taxonomic classification.</title>
        <authorList>
            <person name="Goeker M."/>
        </authorList>
    </citation>
    <scope>NUCLEOTIDE SEQUENCE [LARGE SCALE GENOMIC DNA]</scope>
    <source>
        <strain evidence="9 10">DSM 24233</strain>
    </source>
</reference>
<dbReference type="PROSITE" id="PS00675">
    <property type="entry name" value="SIGMA54_INTERACT_1"/>
    <property type="match status" value="1"/>
</dbReference>
<evidence type="ECO:0000259" key="7">
    <source>
        <dbReference type="PROSITE" id="PS50045"/>
    </source>
</evidence>
<dbReference type="FunFam" id="3.40.50.300:FF:000006">
    <property type="entry name" value="DNA-binding transcriptional regulator NtrC"/>
    <property type="match status" value="1"/>
</dbReference>
<dbReference type="InterPro" id="IPR025662">
    <property type="entry name" value="Sigma_54_int_dom_ATP-bd_1"/>
</dbReference>
<dbReference type="InterPro" id="IPR027417">
    <property type="entry name" value="P-loop_NTPase"/>
</dbReference>
<comment type="caution">
    <text evidence="9">The sequence shown here is derived from an EMBL/GenBank/DDBJ whole genome shotgun (WGS) entry which is preliminary data.</text>
</comment>
<dbReference type="InterPro" id="IPR011006">
    <property type="entry name" value="CheY-like_superfamily"/>
</dbReference>
<dbReference type="PANTHER" id="PTHR32071:SF122">
    <property type="entry name" value="SIGMA FACTOR"/>
    <property type="match status" value="1"/>
</dbReference>
<dbReference type="GO" id="GO:0005524">
    <property type="term" value="F:ATP binding"/>
    <property type="evidence" value="ECO:0007669"/>
    <property type="project" value="UniProtKB-KW"/>
</dbReference>
<dbReference type="InterPro" id="IPR001789">
    <property type="entry name" value="Sig_transdc_resp-reg_receiver"/>
</dbReference>
<evidence type="ECO:0000256" key="1">
    <source>
        <dbReference type="ARBA" id="ARBA00022741"/>
    </source>
</evidence>
<dbReference type="Pfam" id="PF00158">
    <property type="entry name" value="Sigma54_activat"/>
    <property type="match status" value="1"/>
</dbReference>
<dbReference type="SUPFAM" id="SSF46689">
    <property type="entry name" value="Homeodomain-like"/>
    <property type="match status" value="1"/>
</dbReference>
<dbReference type="SUPFAM" id="SSF52172">
    <property type="entry name" value="CheY-like"/>
    <property type="match status" value="1"/>
</dbReference>
<dbReference type="EMBL" id="JAATJA010000002">
    <property type="protein sequence ID" value="NJB68297.1"/>
    <property type="molecule type" value="Genomic_DNA"/>
</dbReference>
<protein>
    <submittedName>
        <fullName evidence="9">DNA-binding NtrC family response regulator</fullName>
    </submittedName>
</protein>
<dbReference type="AlphaFoldDB" id="A0A846QM85"/>
<dbReference type="Gene3D" id="3.40.50.300">
    <property type="entry name" value="P-loop containing nucleotide triphosphate hydrolases"/>
    <property type="match status" value="1"/>
</dbReference>
<name>A0A846QM85_9BACT</name>
<dbReference type="CDD" id="cd00009">
    <property type="entry name" value="AAA"/>
    <property type="match status" value="1"/>
</dbReference>
<dbReference type="InterPro" id="IPR009057">
    <property type="entry name" value="Homeodomain-like_sf"/>
</dbReference>
<keyword evidence="10" id="KW-1185">Reference proteome</keyword>
<feature type="domain" description="Response regulatory" evidence="8">
    <location>
        <begin position="3"/>
        <end position="122"/>
    </location>
</feature>
<keyword evidence="1" id="KW-0547">Nucleotide-binding</keyword>
<evidence type="ECO:0000256" key="3">
    <source>
        <dbReference type="ARBA" id="ARBA00023015"/>
    </source>
</evidence>
<dbReference type="Gene3D" id="3.40.50.2300">
    <property type="match status" value="1"/>
</dbReference>
<dbReference type="Proteomes" id="UP000580856">
    <property type="component" value="Unassembled WGS sequence"/>
</dbReference>